<keyword evidence="3" id="KW-0418">Kinase</keyword>
<dbReference type="GO" id="GO:0016301">
    <property type="term" value="F:kinase activity"/>
    <property type="evidence" value="ECO:0007669"/>
    <property type="project" value="UniProtKB-KW"/>
</dbReference>
<dbReference type="Gene3D" id="3.30.1110.20">
    <property type="match status" value="1"/>
</dbReference>
<dbReference type="GO" id="GO:0006096">
    <property type="term" value="P:glycolytic process"/>
    <property type="evidence" value="ECO:0007669"/>
    <property type="project" value="UniProtKB-KW"/>
</dbReference>
<dbReference type="GO" id="GO:0046872">
    <property type="term" value="F:metal ion binding"/>
    <property type="evidence" value="ECO:0007669"/>
    <property type="project" value="UniProtKB-KW"/>
</dbReference>
<dbReference type="Gene3D" id="3.40.1190.20">
    <property type="match status" value="1"/>
</dbReference>
<sequence length="351" mass="39784">GELEIEEAELCDFFRQHFRCEDALGGTGVQAAAALAAAGIRCFCHPSDRSREVYRLLDYPAMRTVEGEKVVRMGEATPVGRPMCHFIVQFLKGDRIHFAQEDFIIPNSNRLIITYDTLNEDLRPDPGYLRYIENHAEEFSTCLYSGINCVTPEDRLARCLEGLEEHAQRTRAKNPGIVLFLEDAHYHYPELHRMVYQTLPRHMDVMGMNEDEFQDVLDLMGMEKPHNAQGIARQALRLREKLRLRKGLIVHTKDWAMFIGDRQGLDPERALISGNLFGTSRARLGKYASVEEIADSLEVPLSETGLALAREMETFGEEIAFVPAKCMERPTFTVGLGDCFTAGILVFLARE</sequence>
<evidence type="ECO:0000256" key="3">
    <source>
        <dbReference type="ARBA" id="ARBA00022777"/>
    </source>
</evidence>
<dbReference type="EMBL" id="DVMU01000183">
    <property type="protein sequence ID" value="HIU34514.1"/>
    <property type="molecule type" value="Genomic_DNA"/>
</dbReference>
<dbReference type="AlphaFoldDB" id="A0A9D1IEQ2"/>
<comment type="caution">
    <text evidence="6">The sequence shown here is derived from an EMBL/GenBank/DDBJ whole genome shotgun (WGS) entry which is preliminary data.</text>
</comment>
<dbReference type="PROSITE" id="PS51255">
    <property type="entry name" value="ADPK"/>
    <property type="match status" value="1"/>
</dbReference>
<feature type="non-terminal residue" evidence="6">
    <location>
        <position position="1"/>
    </location>
</feature>
<reference evidence="6" key="1">
    <citation type="submission" date="2020-10" db="EMBL/GenBank/DDBJ databases">
        <authorList>
            <person name="Gilroy R."/>
        </authorList>
    </citation>
    <scope>NUCLEOTIDE SEQUENCE</scope>
    <source>
        <strain evidence="6">ChiHcec3-11533</strain>
    </source>
</reference>
<dbReference type="Pfam" id="PF04587">
    <property type="entry name" value="ADP_PFK_GK"/>
    <property type="match status" value="1"/>
</dbReference>
<evidence type="ECO:0000256" key="5">
    <source>
        <dbReference type="ARBA" id="ARBA00023152"/>
    </source>
</evidence>
<evidence type="ECO:0008006" key="8">
    <source>
        <dbReference type="Google" id="ProtNLM"/>
    </source>
</evidence>
<keyword evidence="2" id="KW-0479">Metal-binding</keyword>
<evidence type="ECO:0000256" key="1">
    <source>
        <dbReference type="ARBA" id="ARBA00022679"/>
    </source>
</evidence>
<dbReference type="InterPro" id="IPR029056">
    <property type="entry name" value="Ribokinase-like"/>
</dbReference>
<evidence type="ECO:0000313" key="7">
    <source>
        <dbReference type="Proteomes" id="UP000824072"/>
    </source>
</evidence>
<keyword evidence="5" id="KW-0324">Glycolysis</keyword>
<name>A0A9D1IEQ2_9FIRM</name>
<protein>
    <recommendedName>
        <fullName evidence="8">ADP-dependent glucokinase</fullName>
    </recommendedName>
</protein>
<dbReference type="InterPro" id="IPR007666">
    <property type="entry name" value="ADP_PFK/GK"/>
</dbReference>
<evidence type="ECO:0000256" key="2">
    <source>
        <dbReference type="ARBA" id="ARBA00022723"/>
    </source>
</evidence>
<keyword evidence="4" id="KW-0460">Magnesium</keyword>
<organism evidence="6 7">
    <name type="scientific">Candidatus Pullichristensenella excrementigallinarum</name>
    <dbReference type="NCBI Taxonomy" id="2840907"/>
    <lineage>
        <taxon>Bacteria</taxon>
        <taxon>Bacillati</taxon>
        <taxon>Bacillota</taxon>
        <taxon>Clostridia</taxon>
        <taxon>Candidatus Pullichristensenella</taxon>
    </lineage>
</organism>
<evidence type="ECO:0000256" key="4">
    <source>
        <dbReference type="ARBA" id="ARBA00022842"/>
    </source>
</evidence>
<proteinExistence type="predicted"/>
<dbReference type="SUPFAM" id="SSF53613">
    <property type="entry name" value="Ribokinase-like"/>
    <property type="match status" value="1"/>
</dbReference>
<dbReference type="GO" id="GO:0016773">
    <property type="term" value="F:phosphotransferase activity, alcohol group as acceptor"/>
    <property type="evidence" value="ECO:0007669"/>
    <property type="project" value="InterPro"/>
</dbReference>
<evidence type="ECO:0000313" key="6">
    <source>
        <dbReference type="EMBL" id="HIU34514.1"/>
    </source>
</evidence>
<dbReference type="Proteomes" id="UP000824072">
    <property type="component" value="Unassembled WGS sequence"/>
</dbReference>
<keyword evidence="1" id="KW-0808">Transferase</keyword>
<accession>A0A9D1IEQ2</accession>
<gene>
    <name evidence="6" type="ORF">IAB02_08125</name>
</gene>
<reference evidence="6" key="2">
    <citation type="journal article" date="2021" name="PeerJ">
        <title>Extensive microbial diversity within the chicken gut microbiome revealed by metagenomics and culture.</title>
        <authorList>
            <person name="Gilroy R."/>
            <person name="Ravi A."/>
            <person name="Getino M."/>
            <person name="Pursley I."/>
            <person name="Horton D.L."/>
            <person name="Alikhan N.F."/>
            <person name="Baker D."/>
            <person name="Gharbi K."/>
            <person name="Hall N."/>
            <person name="Watson M."/>
            <person name="Adriaenssens E.M."/>
            <person name="Foster-Nyarko E."/>
            <person name="Jarju S."/>
            <person name="Secka A."/>
            <person name="Antonio M."/>
            <person name="Oren A."/>
            <person name="Chaudhuri R.R."/>
            <person name="La Ragione R."/>
            <person name="Hildebrand F."/>
            <person name="Pallen M.J."/>
        </authorList>
    </citation>
    <scope>NUCLEOTIDE SEQUENCE</scope>
    <source>
        <strain evidence="6">ChiHcec3-11533</strain>
    </source>
</reference>